<comment type="function">
    <text evidence="4">Involved in allosteric regulation of aspartate carbamoyltransferase.</text>
</comment>
<name>A0A078RVQ7_BACUN</name>
<comment type="caution">
    <text evidence="7">The sequence shown here is derived from an EMBL/GenBank/DDBJ whole genome shotgun (WGS) entry which is preliminary data.</text>
</comment>
<dbReference type="PANTHER" id="PTHR35805:SF1">
    <property type="entry name" value="ASPARTATE CARBAMOYLTRANSFERASE REGULATORY CHAIN"/>
    <property type="match status" value="1"/>
</dbReference>
<dbReference type="SUPFAM" id="SSF57825">
    <property type="entry name" value="Aspartate carbamoyltransferase, Regulatory-chain, C-terminal domain"/>
    <property type="match status" value="1"/>
</dbReference>
<keyword evidence="2 4" id="KW-0862">Zinc</keyword>
<feature type="domain" description="Aspartate carbamoyltransferase regulatory subunit C-terminal" evidence="6">
    <location>
        <begin position="105"/>
        <end position="151"/>
    </location>
</feature>
<evidence type="ECO:0000256" key="2">
    <source>
        <dbReference type="ARBA" id="ARBA00022833"/>
    </source>
</evidence>
<dbReference type="Pfam" id="PF02748">
    <property type="entry name" value="PyrI_C"/>
    <property type="match status" value="1"/>
</dbReference>
<dbReference type="NCBIfam" id="TIGR00240">
    <property type="entry name" value="ATCase_reg"/>
    <property type="match status" value="1"/>
</dbReference>
<evidence type="ECO:0000259" key="6">
    <source>
        <dbReference type="Pfam" id="PF02748"/>
    </source>
</evidence>
<dbReference type="Gene3D" id="2.30.30.20">
    <property type="entry name" value="Aspartate carbamoyltransferase regulatory subunit, C-terminal domain"/>
    <property type="match status" value="1"/>
</dbReference>
<reference evidence="7 8" key="1">
    <citation type="submission" date="2014-04" db="EMBL/GenBank/DDBJ databases">
        <authorList>
            <person name="Sears C."/>
            <person name="Carroll K."/>
            <person name="Sack B.R."/>
            <person name="Qadri F."/>
            <person name="Myers L.L."/>
            <person name="Chung G.-T."/>
            <person name="Escheverria P."/>
            <person name="Fraser C.M."/>
            <person name="Sadzewicz L."/>
            <person name="Shefchek K.A."/>
            <person name="Tallon L."/>
            <person name="Das S.P."/>
            <person name="Daugherty S."/>
            <person name="Mongodin E.F."/>
        </authorList>
    </citation>
    <scope>NUCLEOTIDE SEQUENCE [LARGE SCALE GENOMIC DNA]</scope>
    <source>
        <strain evidence="7 8">3978 T3 ii</strain>
    </source>
</reference>
<evidence type="ECO:0000256" key="1">
    <source>
        <dbReference type="ARBA" id="ARBA00022723"/>
    </source>
</evidence>
<dbReference type="InterPro" id="IPR020545">
    <property type="entry name" value="Asp_carbamoyltransf_reg_N"/>
</dbReference>
<comment type="subunit">
    <text evidence="4">Contains catalytic and regulatory chains.</text>
</comment>
<feature type="binding site" evidence="4">
    <location>
        <position position="111"/>
    </location>
    <ligand>
        <name>Zn(2+)</name>
        <dbReference type="ChEBI" id="CHEBI:29105"/>
    </ligand>
</feature>
<dbReference type="PATRIC" id="fig|1339349.3.peg.3402"/>
<dbReference type="SUPFAM" id="SSF54893">
    <property type="entry name" value="Aspartate carbamoyltransferase, Regulatory-chain, N-terminal domain"/>
    <property type="match status" value="1"/>
</dbReference>
<dbReference type="GO" id="GO:0006221">
    <property type="term" value="P:pyrimidine nucleotide biosynthetic process"/>
    <property type="evidence" value="ECO:0007669"/>
    <property type="project" value="UniProtKB-UniRule"/>
</dbReference>
<dbReference type="InterPro" id="IPR020542">
    <property type="entry name" value="Asp_carbamoyltrfase_reg_C"/>
</dbReference>
<proteinExistence type="inferred from homology"/>
<dbReference type="GO" id="GO:0046872">
    <property type="term" value="F:metal ion binding"/>
    <property type="evidence" value="ECO:0007669"/>
    <property type="project" value="UniProtKB-KW"/>
</dbReference>
<dbReference type="Pfam" id="PF01948">
    <property type="entry name" value="PyrI"/>
    <property type="match status" value="1"/>
</dbReference>
<dbReference type="GO" id="GO:0006207">
    <property type="term" value="P:'de novo' pyrimidine nucleobase biosynthetic process"/>
    <property type="evidence" value="ECO:0007669"/>
    <property type="project" value="InterPro"/>
</dbReference>
<dbReference type="GeneID" id="99752205"/>
<dbReference type="GO" id="GO:0016740">
    <property type="term" value="F:transferase activity"/>
    <property type="evidence" value="ECO:0007669"/>
    <property type="project" value="UniProtKB-KW"/>
</dbReference>
<dbReference type="InterPro" id="IPR036793">
    <property type="entry name" value="Asp_carbatrfase_reg_N_sf"/>
</dbReference>
<dbReference type="RefSeq" id="WP_005829083.1">
    <property type="nucleotide sequence ID" value="NZ_JNHN01000179.1"/>
</dbReference>
<feature type="binding site" evidence="4">
    <location>
        <position position="139"/>
    </location>
    <ligand>
        <name>Zn(2+)</name>
        <dbReference type="ChEBI" id="CHEBI:29105"/>
    </ligand>
</feature>
<keyword evidence="1 4" id="KW-0479">Metal-binding</keyword>
<dbReference type="GO" id="GO:0009347">
    <property type="term" value="C:aspartate carbamoyltransferase complex"/>
    <property type="evidence" value="ECO:0007669"/>
    <property type="project" value="InterPro"/>
</dbReference>
<gene>
    <name evidence="4 7" type="primary">pyrI</name>
    <name evidence="7" type="ORF">M094_2281</name>
</gene>
<dbReference type="PANTHER" id="PTHR35805">
    <property type="entry name" value="ASPARTATE CARBAMOYLTRANSFERASE REGULATORY CHAIN"/>
    <property type="match status" value="1"/>
</dbReference>
<comment type="similarity">
    <text evidence="4">Belongs to the PyrI family.</text>
</comment>
<dbReference type="Proteomes" id="UP000028013">
    <property type="component" value="Unassembled WGS sequence"/>
</dbReference>
<evidence type="ECO:0000259" key="5">
    <source>
        <dbReference type="Pfam" id="PF01948"/>
    </source>
</evidence>
<keyword evidence="3 4" id="KW-0665">Pyrimidine biosynthesis</keyword>
<feature type="domain" description="Aspartate carbamoyltransferase regulatory subunit N-terminal" evidence="5">
    <location>
        <begin position="9"/>
        <end position="99"/>
    </location>
</feature>
<sequence>MLSEKKQELQVAALENGTVIDHIPSERLFTVVSLLGLEHMSNNITIGFNLKSKKLGTKGIIKIADKFFCDEEINRIAVVAPNVKLNIIRDYEVVEKREVRLPEELRGIVKCANPKCITNNEPMPTLFHVVDKDNCVIKCHYCEKEQTREDIEII</sequence>
<protein>
    <recommendedName>
        <fullName evidence="4">Aspartate carbamoyltransferase regulatory chain</fullName>
    </recommendedName>
</protein>
<feature type="binding site" evidence="4">
    <location>
        <position position="116"/>
    </location>
    <ligand>
        <name>Zn(2+)</name>
        <dbReference type="ChEBI" id="CHEBI:29105"/>
    </ligand>
</feature>
<dbReference type="EMBL" id="JNHN01000179">
    <property type="protein sequence ID" value="KDS48595.1"/>
    <property type="molecule type" value="Genomic_DNA"/>
</dbReference>
<evidence type="ECO:0000256" key="3">
    <source>
        <dbReference type="ARBA" id="ARBA00022975"/>
    </source>
</evidence>
<keyword evidence="7" id="KW-0808">Transferase</keyword>
<evidence type="ECO:0000313" key="8">
    <source>
        <dbReference type="Proteomes" id="UP000028013"/>
    </source>
</evidence>
<evidence type="ECO:0000256" key="4">
    <source>
        <dbReference type="HAMAP-Rule" id="MF_00002"/>
    </source>
</evidence>
<accession>A0A078RVQ7</accession>
<dbReference type="HAMAP" id="MF_00002">
    <property type="entry name" value="Asp_carb_tr_reg"/>
    <property type="match status" value="1"/>
</dbReference>
<dbReference type="AlphaFoldDB" id="A0A078RVQ7"/>
<dbReference type="Gene3D" id="3.30.70.140">
    <property type="entry name" value="Aspartate carbamoyltransferase regulatory subunit, N-terminal domain"/>
    <property type="match status" value="1"/>
</dbReference>
<dbReference type="InterPro" id="IPR002801">
    <property type="entry name" value="Asp_carbamoylTrfase_reg"/>
</dbReference>
<feature type="binding site" evidence="4">
    <location>
        <position position="142"/>
    </location>
    <ligand>
        <name>Zn(2+)</name>
        <dbReference type="ChEBI" id="CHEBI:29105"/>
    </ligand>
</feature>
<organism evidence="7 8">
    <name type="scientific">Bacteroides uniformis str. 3978 T3 ii</name>
    <dbReference type="NCBI Taxonomy" id="1339349"/>
    <lineage>
        <taxon>Bacteria</taxon>
        <taxon>Pseudomonadati</taxon>
        <taxon>Bacteroidota</taxon>
        <taxon>Bacteroidia</taxon>
        <taxon>Bacteroidales</taxon>
        <taxon>Bacteroidaceae</taxon>
        <taxon>Bacteroides</taxon>
    </lineage>
</organism>
<comment type="cofactor">
    <cofactor evidence="4">
        <name>Zn(2+)</name>
        <dbReference type="ChEBI" id="CHEBI:29105"/>
    </cofactor>
    <text evidence="4">Binds 1 zinc ion per subunit.</text>
</comment>
<dbReference type="InterPro" id="IPR036792">
    <property type="entry name" value="Asp_carbatrfase_reg_C_sf"/>
</dbReference>
<evidence type="ECO:0000313" key="7">
    <source>
        <dbReference type="EMBL" id="KDS48595.1"/>
    </source>
</evidence>